<reference evidence="7 8" key="1">
    <citation type="submission" date="2018-07" db="EMBL/GenBank/DDBJ databases">
        <title>Genome sequencing of Moraxellaceae gen. HYN0046.</title>
        <authorList>
            <person name="Kim M."/>
            <person name="Yi H."/>
        </authorList>
    </citation>
    <scope>NUCLEOTIDE SEQUENCE [LARGE SCALE GENOMIC DNA]</scope>
    <source>
        <strain evidence="7 8">HYN0046</strain>
    </source>
</reference>
<gene>
    <name evidence="7" type="primary">gspH</name>
    <name evidence="7" type="ORF">HYN46_08035</name>
</gene>
<keyword evidence="8" id="KW-1185">Reference proteome</keyword>
<dbReference type="GO" id="GO:0016020">
    <property type="term" value="C:membrane"/>
    <property type="evidence" value="ECO:0007669"/>
    <property type="project" value="UniProtKB-SubCell"/>
</dbReference>
<protein>
    <submittedName>
        <fullName evidence="7">Type II secretion system protein GspH</fullName>
    </submittedName>
</protein>
<dbReference type="Pfam" id="PF07963">
    <property type="entry name" value="N_methyl"/>
    <property type="match status" value="1"/>
</dbReference>
<evidence type="ECO:0000256" key="1">
    <source>
        <dbReference type="ARBA" id="ARBA00004167"/>
    </source>
</evidence>
<dbReference type="InterPro" id="IPR045584">
    <property type="entry name" value="Pilin-like"/>
</dbReference>
<sequence length="200" mass="22050">MPNFDKHQGYTSKESGFTLIEVMLVILIAGILTTMVSLSLGGSETRKLLQEREELIDSIAIIRLEAQDQGRMLGLVPFYQTATDPPRYAVVQFDPNESNKDKRWKLAEDFKIHDLPPGSELNITLSQDNAPRNQNTALEKFKVDSALNPQLIWFGNGEATAARLQILQDAKPVGDAIEVTALGRVNNDSSGSNSSIHGDQ</sequence>
<keyword evidence="2" id="KW-0488">Methylation</keyword>
<dbReference type="PROSITE" id="PS00409">
    <property type="entry name" value="PROKAR_NTER_METHYL"/>
    <property type="match status" value="1"/>
</dbReference>
<dbReference type="InterPro" id="IPR012902">
    <property type="entry name" value="N_methyl_site"/>
</dbReference>
<comment type="subcellular location">
    <subcellularLocation>
        <location evidence="1">Membrane</location>
        <topology evidence="1">Single-pass membrane protein</topology>
    </subcellularLocation>
</comment>
<name>A0A345P679_9GAMM</name>
<dbReference type="Proteomes" id="UP000253940">
    <property type="component" value="Chromosome"/>
</dbReference>
<organism evidence="7 8">
    <name type="scientific">Aquirhabdus parva</name>
    <dbReference type="NCBI Taxonomy" id="2283318"/>
    <lineage>
        <taxon>Bacteria</taxon>
        <taxon>Pseudomonadati</taxon>
        <taxon>Pseudomonadota</taxon>
        <taxon>Gammaproteobacteria</taxon>
        <taxon>Moraxellales</taxon>
        <taxon>Moraxellaceae</taxon>
        <taxon>Aquirhabdus</taxon>
    </lineage>
</organism>
<proteinExistence type="predicted"/>
<evidence type="ECO:0000256" key="5">
    <source>
        <dbReference type="ARBA" id="ARBA00023136"/>
    </source>
</evidence>
<dbReference type="NCBIfam" id="TIGR02532">
    <property type="entry name" value="IV_pilin_GFxxxE"/>
    <property type="match status" value="1"/>
</dbReference>
<evidence type="ECO:0000313" key="8">
    <source>
        <dbReference type="Proteomes" id="UP000253940"/>
    </source>
</evidence>
<dbReference type="AlphaFoldDB" id="A0A345P679"/>
<evidence type="ECO:0000313" key="7">
    <source>
        <dbReference type="EMBL" id="AXI02788.1"/>
    </source>
</evidence>
<dbReference type="PRINTS" id="PR00885">
    <property type="entry name" value="BCTERIALGSPH"/>
</dbReference>
<dbReference type="GO" id="GO:0015627">
    <property type="term" value="C:type II protein secretion system complex"/>
    <property type="evidence" value="ECO:0007669"/>
    <property type="project" value="InterPro"/>
</dbReference>
<feature type="transmembrane region" description="Helical" evidence="6">
    <location>
        <begin position="20"/>
        <end position="42"/>
    </location>
</feature>
<dbReference type="Gene3D" id="3.55.40.10">
    <property type="entry name" value="minor pseudopilin epsh domain"/>
    <property type="match status" value="1"/>
</dbReference>
<dbReference type="OrthoDB" id="6656660at2"/>
<evidence type="ECO:0000256" key="6">
    <source>
        <dbReference type="SAM" id="Phobius"/>
    </source>
</evidence>
<accession>A0A345P679</accession>
<dbReference type="KEGG" id="mbah:HYN46_08035"/>
<evidence type="ECO:0000256" key="4">
    <source>
        <dbReference type="ARBA" id="ARBA00022989"/>
    </source>
</evidence>
<dbReference type="RefSeq" id="WP_114898898.1">
    <property type="nucleotide sequence ID" value="NZ_CP031222.1"/>
</dbReference>
<dbReference type="InterPro" id="IPR002416">
    <property type="entry name" value="T2SS_protein-GspH"/>
</dbReference>
<dbReference type="EMBL" id="CP031222">
    <property type="protein sequence ID" value="AXI02788.1"/>
    <property type="molecule type" value="Genomic_DNA"/>
</dbReference>
<keyword evidence="4 6" id="KW-1133">Transmembrane helix</keyword>
<keyword evidence="3 6" id="KW-0812">Transmembrane</keyword>
<evidence type="ECO:0000256" key="2">
    <source>
        <dbReference type="ARBA" id="ARBA00022481"/>
    </source>
</evidence>
<dbReference type="GO" id="GO:0015628">
    <property type="term" value="P:protein secretion by the type II secretion system"/>
    <property type="evidence" value="ECO:0007669"/>
    <property type="project" value="InterPro"/>
</dbReference>
<dbReference type="SUPFAM" id="SSF54523">
    <property type="entry name" value="Pili subunits"/>
    <property type="match status" value="1"/>
</dbReference>
<evidence type="ECO:0000256" key="3">
    <source>
        <dbReference type="ARBA" id="ARBA00022692"/>
    </source>
</evidence>
<keyword evidence="5 6" id="KW-0472">Membrane</keyword>